<reference evidence="2" key="1">
    <citation type="submission" date="2025-08" db="UniProtKB">
        <authorList>
            <consortium name="RefSeq"/>
        </authorList>
    </citation>
    <scope>IDENTIFICATION</scope>
</reference>
<sequence>MQRLKSPSKYFRTLYNIRKLSRKGSILTSNLTATIEAFDHESLQRNKIQSQDLGLRYFMEMDSDRTDITDMSVAELDNLLQELITKNRDKQLTKFVYQCLDKRKRMGVNMLKKLFRYYSISGRVDIVEALQKYCFKEDFNLYTRNGEFTHYIAKAQCMKGNSQQGLSVLKEAYIKYEKLRSFYRVIFRELINDTVSNRSEASMVIFKKYVLEFSEAWNDHYPLICYWHVCWSSNWFSDQVTSNELMEKSKVLQDIVRDKATTFSINILREYNEDAVVRLLQSLLKYAMMEEYAKVLEILFDYKLRNKDMRGCTEILKNCDSLGISLPADQQGRYIRMLIYKDYSDPKPEDKPKKPTLKNFKLKF</sequence>
<dbReference type="GeneID" id="112045154"/>
<dbReference type="KEGG" id="bany:112045154"/>
<evidence type="ECO:0000313" key="1">
    <source>
        <dbReference type="Proteomes" id="UP001652582"/>
    </source>
</evidence>
<accession>A0A6J1MR95</accession>
<dbReference type="AlphaFoldDB" id="A0A6J1MR95"/>
<proteinExistence type="predicted"/>
<dbReference type="RefSeq" id="XP_023937009.1">
    <property type="nucleotide sequence ID" value="XM_024081241.2"/>
</dbReference>
<gene>
    <name evidence="2" type="primary">LOC112045154</name>
</gene>
<name>A0A6J1MR95_BICAN</name>
<dbReference type="OrthoDB" id="6763801at2759"/>
<organism evidence="1 2">
    <name type="scientific">Bicyclus anynana</name>
    <name type="common">Squinting bush brown butterfly</name>
    <dbReference type="NCBI Taxonomy" id="110368"/>
    <lineage>
        <taxon>Eukaryota</taxon>
        <taxon>Metazoa</taxon>
        <taxon>Ecdysozoa</taxon>
        <taxon>Arthropoda</taxon>
        <taxon>Hexapoda</taxon>
        <taxon>Insecta</taxon>
        <taxon>Pterygota</taxon>
        <taxon>Neoptera</taxon>
        <taxon>Endopterygota</taxon>
        <taxon>Lepidoptera</taxon>
        <taxon>Glossata</taxon>
        <taxon>Ditrysia</taxon>
        <taxon>Papilionoidea</taxon>
        <taxon>Nymphalidae</taxon>
        <taxon>Satyrinae</taxon>
        <taxon>Satyrini</taxon>
        <taxon>Mycalesina</taxon>
        <taxon>Bicyclus</taxon>
    </lineage>
</organism>
<protein>
    <submittedName>
        <fullName evidence="2">Uncharacterized protein LOC112045154</fullName>
    </submittedName>
</protein>
<evidence type="ECO:0000313" key="2">
    <source>
        <dbReference type="RefSeq" id="XP_023937009.1"/>
    </source>
</evidence>
<dbReference type="Proteomes" id="UP001652582">
    <property type="component" value="Chromosome 20"/>
</dbReference>
<keyword evidence="1" id="KW-1185">Reference proteome</keyword>